<dbReference type="KEGG" id="uam:UABAM_05111"/>
<protein>
    <submittedName>
        <fullName evidence="2">Sulfurylase small subunit, molybdopterincytosine dinucleotide biosynthesis</fullName>
    </submittedName>
</protein>
<dbReference type="Pfam" id="PF02625">
    <property type="entry name" value="XdhC_CoxI"/>
    <property type="match status" value="1"/>
</dbReference>
<proteinExistence type="predicted"/>
<dbReference type="PANTHER" id="PTHR30388:SF6">
    <property type="entry name" value="XANTHINE DEHYDROGENASE SUBUNIT A-RELATED"/>
    <property type="match status" value="1"/>
</dbReference>
<dbReference type="InterPro" id="IPR052698">
    <property type="entry name" value="MoCofactor_Util/Proc"/>
</dbReference>
<evidence type="ECO:0000313" key="3">
    <source>
        <dbReference type="Proteomes" id="UP000326354"/>
    </source>
</evidence>
<dbReference type="EMBL" id="AP019860">
    <property type="protein sequence ID" value="BBM86724.1"/>
    <property type="molecule type" value="Genomic_DNA"/>
</dbReference>
<evidence type="ECO:0000259" key="1">
    <source>
        <dbReference type="Pfam" id="PF02625"/>
    </source>
</evidence>
<evidence type="ECO:0000313" key="2">
    <source>
        <dbReference type="EMBL" id="BBM86724.1"/>
    </source>
</evidence>
<dbReference type="PANTHER" id="PTHR30388">
    <property type="entry name" value="ALDEHYDE OXIDOREDUCTASE MOLYBDENUM COFACTOR ASSEMBLY PROTEIN"/>
    <property type="match status" value="1"/>
</dbReference>
<dbReference type="RefSeq" id="WP_173013568.1">
    <property type="nucleotide sequence ID" value="NZ_AP019860.1"/>
</dbReference>
<organism evidence="2 3">
    <name type="scientific">Uabimicrobium amorphum</name>
    <dbReference type="NCBI Taxonomy" id="2596890"/>
    <lineage>
        <taxon>Bacteria</taxon>
        <taxon>Pseudomonadati</taxon>
        <taxon>Planctomycetota</taxon>
        <taxon>Candidatus Uabimicrobiia</taxon>
        <taxon>Candidatus Uabimicrobiales</taxon>
        <taxon>Candidatus Uabimicrobiaceae</taxon>
        <taxon>Candidatus Uabimicrobium</taxon>
    </lineage>
</organism>
<dbReference type="Proteomes" id="UP000326354">
    <property type="component" value="Chromosome"/>
</dbReference>
<accession>A0A5S9IRT2</accession>
<dbReference type="AlphaFoldDB" id="A0A5S9IRT2"/>
<dbReference type="InterPro" id="IPR003777">
    <property type="entry name" value="XdhC_CoxI"/>
</dbReference>
<gene>
    <name evidence="2" type="ORF">UABAM_05111</name>
</gene>
<reference evidence="2 3" key="1">
    <citation type="submission" date="2019-08" db="EMBL/GenBank/DDBJ databases">
        <title>Complete genome sequence of Candidatus Uab amorphum.</title>
        <authorList>
            <person name="Shiratori T."/>
            <person name="Suzuki S."/>
            <person name="Kakizawa Y."/>
            <person name="Ishida K."/>
        </authorList>
    </citation>
    <scope>NUCLEOTIDE SEQUENCE [LARGE SCALE GENOMIC DNA]</scope>
    <source>
        <strain evidence="2 3">SRT547</strain>
    </source>
</reference>
<feature type="domain" description="XdhC- CoxI" evidence="1">
    <location>
        <begin position="15"/>
        <end position="72"/>
    </location>
</feature>
<keyword evidence="3" id="KW-1185">Reference proteome</keyword>
<sequence length="110" mass="11796">MAEDLYKNVQKYRNAHLDCVIITIVSASGSTPRKTGAKMVIFPNGKTVGTIGGGCVESQIREEALDVLLQTHQSCTKTCHLNDKVGVEDGDICGGTLTVLIEYIAGKNEL</sequence>
<name>A0A5S9IRT2_UABAM</name>